<keyword evidence="7" id="KW-1185">Reference proteome</keyword>
<feature type="domain" description="OmpA-like" evidence="5">
    <location>
        <begin position="217"/>
        <end position="334"/>
    </location>
</feature>
<dbReference type="InterPro" id="IPR036737">
    <property type="entry name" value="OmpA-like_sf"/>
</dbReference>
<dbReference type="EMBL" id="CP071091">
    <property type="protein sequence ID" value="QSQ16527.1"/>
    <property type="molecule type" value="Genomic_DNA"/>
</dbReference>
<name>A0ABX7NCL1_9BACT</name>
<sequence>MRPRPEALRMGRQAWSRFAWSRMVLLVCGLLWVLLGGATVHAEPGATGEASLEMVHEDRLGPGSHWELVSVEYLLDGRALPSVAPGEASSGARYALPLGLRWLDVSAIYVGRSSVFSYVEGYRFVMRARVTLDARPGDSVRITSTAYAKDGITVQWQQRPSFLVMGQPHEAVVGIEYGPAMNAPLPEDVAARVVDEVLAEARRRSARPPAATAFTSDELPVTCVLAPVFFDFFDTRISGEGEQALLRAAECLQRRPHLRVRLQGHADVMGPESVNTSLGLGRAQSVAAMLQSMGIEGSRLYLETRGAELPPCDDGTPGCFARSRRVELVAEPSPP</sequence>
<evidence type="ECO:0000256" key="3">
    <source>
        <dbReference type="ARBA" id="ARBA00023237"/>
    </source>
</evidence>
<dbReference type="InterPro" id="IPR006664">
    <property type="entry name" value="OMP_bac"/>
</dbReference>
<evidence type="ECO:0000259" key="5">
    <source>
        <dbReference type="PROSITE" id="PS51123"/>
    </source>
</evidence>
<dbReference type="RefSeq" id="WP_206718181.1">
    <property type="nucleotide sequence ID" value="NZ_CP071091.1"/>
</dbReference>
<evidence type="ECO:0000256" key="1">
    <source>
        <dbReference type="ARBA" id="ARBA00004442"/>
    </source>
</evidence>
<dbReference type="InterPro" id="IPR050330">
    <property type="entry name" value="Bact_OuterMem_StrucFunc"/>
</dbReference>
<evidence type="ECO:0000256" key="4">
    <source>
        <dbReference type="PROSITE-ProRule" id="PRU00473"/>
    </source>
</evidence>
<dbReference type="PROSITE" id="PS51123">
    <property type="entry name" value="OMPA_2"/>
    <property type="match status" value="1"/>
</dbReference>
<dbReference type="SUPFAM" id="SSF103088">
    <property type="entry name" value="OmpA-like"/>
    <property type="match status" value="1"/>
</dbReference>
<evidence type="ECO:0000256" key="2">
    <source>
        <dbReference type="ARBA" id="ARBA00023136"/>
    </source>
</evidence>
<evidence type="ECO:0000313" key="7">
    <source>
        <dbReference type="Proteomes" id="UP000663090"/>
    </source>
</evidence>
<organism evidence="6 7">
    <name type="scientific">Myxococcus landrumensis</name>
    <dbReference type="NCBI Taxonomy" id="2813577"/>
    <lineage>
        <taxon>Bacteria</taxon>
        <taxon>Pseudomonadati</taxon>
        <taxon>Myxococcota</taxon>
        <taxon>Myxococcia</taxon>
        <taxon>Myxococcales</taxon>
        <taxon>Cystobacterineae</taxon>
        <taxon>Myxococcaceae</taxon>
        <taxon>Myxococcus</taxon>
    </lineage>
</organism>
<keyword evidence="3" id="KW-0998">Cell outer membrane</keyword>
<dbReference type="PANTHER" id="PTHR30329">
    <property type="entry name" value="STATOR ELEMENT OF FLAGELLAR MOTOR COMPLEX"/>
    <property type="match status" value="1"/>
</dbReference>
<dbReference type="PRINTS" id="PR01021">
    <property type="entry name" value="OMPADOMAIN"/>
</dbReference>
<keyword evidence="2 4" id="KW-0472">Membrane</keyword>
<accession>A0ABX7NCL1</accession>
<dbReference type="CDD" id="cd07185">
    <property type="entry name" value="OmpA_C-like"/>
    <property type="match status" value="1"/>
</dbReference>
<dbReference type="InterPro" id="IPR006665">
    <property type="entry name" value="OmpA-like"/>
</dbReference>
<comment type="subcellular location">
    <subcellularLocation>
        <location evidence="1">Cell outer membrane</location>
    </subcellularLocation>
</comment>
<protein>
    <submittedName>
        <fullName evidence="6">OmpA family protein</fullName>
    </submittedName>
</protein>
<reference evidence="6 7" key="1">
    <citation type="submission" date="2021-02" db="EMBL/GenBank/DDBJ databases">
        <title>De Novo genome assembly of isolated myxobacteria.</title>
        <authorList>
            <person name="Stevens D.C."/>
        </authorList>
    </citation>
    <scope>NUCLEOTIDE SEQUENCE [LARGE SCALE GENOMIC DNA]</scope>
    <source>
        <strain evidence="6 7">SCHIC003</strain>
    </source>
</reference>
<dbReference type="PANTHER" id="PTHR30329:SF21">
    <property type="entry name" value="LIPOPROTEIN YIAD-RELATED"/>
    <property type="match status" value="1"/>
</dbReference>
<proteinExistence type="predicted"/>
<dbReference type="Gene3D" id="3.30.1330.60">
    <property type="entry name" value="OmpA-like domain"/>
    <property type="match status" value="1"/>
</dbReference>
<dbReference type="Pfam" id="PF00691">
    <property type="entry name" value="OmpA"/>
    <property type="match status" value="1"/>
</dbReference>
<gene>
    <name evidence="6" type="ORF">JY572_10970</name>
</gene>
<dbReference type="Proteomes" id="UP000663090">
    <property type="component" value="Chromosome"/>
</dbReference>
<evidence type="ECO:0000313" key="6">
    <source>
        <dbReference type="EMBL" id="QSQ16527.1"/>
    </source>
</evidence>